<evidence type="ECO:0000313" key="2">
    <source>
        <dbReference type="Proteomes" id="UP000005824"/>
    </source>
</evidence>
<dbReference type="Proteomes" id="UP000005824">
    <property type="component" value="Unassembled WGS sequence"/>
</dbReference>
<dbReference type="Gene3D" id="2.60.40.10">
    <property type="entry name" value="Immunoglobulins"/>
    <property type="match status" value="1"/>
</dbReference>
<protein>
    <submittedName>
        <fullName evidence="1">Ig family protein</fullName>
    </submittedName>
</protein>
<comment type="caution">
    <text evidence="1">The sequence shown here is derived from an EMBL/GenBank/DDBJ whole genome shotgun (WGS) entry which is preliminary data.</text>
</comment>
<reference evidence="1 2" key="1">
    <citation type="journal article" date="2011" name="J. Bacteriol.">
        <title>Genome sequence of Chthoniobacter flavus Ellin428, an aerobic heterotrophic soil bacterium.</title>
        <authorList>
            <person name="Kant R."/>
            <person name="van Passel M.W."/>
            <person name="Palva A."/>
            <person name="Lucas S."/>
            <person name="Lapidus A."/>
            <person name="Glavina Del Rio T."/>
            <person name="Dalin E."/>
            <person name="Tice H."/>
            <person name="Bruce D."/>
            <person name="Goodwin L."/>
            <person name="Pitluck S."/>
            <person name="Larimer F.W."/>
            <person name="Land M.L."/>
            <person name="Hauser L."/>
            <person name="Sangwan P."/>
            <person name="de Vos W.M."/>
            <person name="Janssen P.H."/>
            <person name="Smidt H."/>
        </authorList>
    </citation>
    <scope>NUCLEOTIDE SEQUENCE [LARGE SCALE GENOMIC DNA]</scope>
    <source>
        <strain evidence="1 2">Ellin428</strain>
    </source>
</reference>
<dbReference type="EMBL" id="ABVL01000003">
    <property type="protein sequence ID" value="EDY21074.1"/>
    <property type="molecule type" value="Genomic_DNA"/>
</dbReference>
<dbReference type="InParanoid" id="B4CXS6"/>
<dbReference type="GO" id="GO:0005509">
    <property type="term" value="F:calcium ion binding"/>
    <property type="evidence" value="ECO:0007669"/>
    <property type="project" value="InterPro"/>
</dbReference>
<dbReference type="GO" id="GO:0016020">
    <property type="term" value="C:membrane"/>
    <property type="evidence" value="ECO:0007669"/>
    <property type="project" value="InterPro"/>
</dbReference>
<dbReference type="eggNOG" id="ENOG5033Z61">
    <property type="taxonomic scope" value="Bacteria"/>
</dbReference>
<dbReference type="InterPro" id="IPR015919">
    <property type="entry name" value="Cadherin-like_sf"/>
</dbReference>
<dbReference type="InterPro" id="IPR013783">
    <property type="entry name" value="Ig-like_fold"/>
</dbReference>
<dbReference type="Pfam" id="PF05345">
    <property type="entry name" value="He_PIG"/>
    <property type="match status" value="1"/>
</dbReference>
<keyword evidence="2" id="KW-1185">Reference proteome</keyword>
<sequence length="245" mass="26660">MAIPVITTTQSVLGYRQWQTWAFQPWADNTPTYWLCTPLPSGLKFDPATGRIHGAATVPGVYEFSLRAGNTSGVSDPMLFTMGIEAASQAQDSEVELFIDVTSRLVGFEATSLAASTTPLLWLKRGDTMIFHVTFVKNGATADLDLATLKFALKQLEPESVLVEGTSWQRLGTGDTAAFRVSITLASDLLDSALSDNEDDAGTQFNALAEFEWTENNPYAVGPPLLRSSSRTFLVVMARDLIRDA</sequence>
<dbReference type="RefSeq" id="WP_006978693.1">
    <property type="nucleotide sequence ID" value="NZ_ABVL01000003.1"/>
</dbReference>
<gene>
    <name evidence="1" type="ORF">CfE428DRAFT_1367</name>
</gene>
<accession>B4CXS6</accession>
<dbReference type="SUPFAM" id="SSF49313">
    <property type="entry name" value="Cadherin-like"/>
    <property type="match status" value="1"/>
</dbReference>
<proteinExistence type="predicted"/>
<evidence type="ECO:0000313" key="1">
    <source>
        <dbReference type="EMBL" id="EDY21074.1"/>
    </source>
</evidence>
<organism evidence="1 2">
    <name type="scientific">Chthoniobacter flavus Ellin428</name>
    <dbReference type="NCBI Taxonomy" id="497964"/>
    <lineage>
        <taxon>Bacteria</taxon>
        <taxon>Pseudomonadati</taxon>
        <taxon>Verrucomicrobiota</taxon>
        <taxon>Spartobacteria</taxon>
        <taxon>Chthoniobacterales</taxon>
        <taxon>Chthoniobacteraceae</taxon>
        <taxon>Chthoniobacter</taxon>
    </lineage>
</organism>
<dbReference type="STRING" id="497964.CfE428DRAFT_1367"/>
<name>B4CXS6_9BACT</name>
<dbReference type="AlphaFoldDB" id="B4CXS6"/>